<dbReference type="PANTHER" id="PTHR46825">
    <property type="entry name" value="D-ALANYL-D-ALANINE-CARBOXYPEPTIDASE/ENDOPEPTIDASE AMPH"/>
    <property type="match status" value="1"/>
</dbReference>
<dbReference type="InterPro" id="IPR012338">
    <property type="entry name" value="Beta-lactam/transpept-like"/>
</dbReference>
<dbReference type="GO" id="GO:0016787">
    <property type="term" value="F:hydrolase activity"/>
    <property type="evidence" value="ECO:0007669"/>
    <property type="project" value="UniProtKB-KW"/>
</dbReference>
<evidence type="ECO:0000259" key="1">
    <source>
        <dbReference type="Pfam" id="PF00144"/>
    </source>
</evidence>
<proteinExistence type="predicted"/>
<evidence type="ECO:0000313" key="3">
    <source>
        <dbReference type="Proteomes" id="UP000798602"/>
    </source>
</evidence>
<dbReference type="Gene3D" id="3.40.710.10">
    <property type="entry name" value="DD-peptidase/beta-lactamase superfamily"/>
    <property type="match status" value="1"/>
</dbReference>
<gene>
    <name evidence="2" type="ORF">GV828_00985</name>
</gene>
<comment type="caution">
    <text evidence="2">The sequence shown here is derived from an EMBL/GenBank/DDBJ whole genome shotgun (WGS) entry which is preliminary data.</text>
</comment>
<dbReference type="InterPro" id="IPR001466">
    <property type="entry name" value="Beta-lactam-related"/>
</dbReference>
<dbReference type="Pfam" id="PF00144">
    <property type="entry name" value="Beta-lactamase"/>
    <property type="match status" value="1"/>
</dbReference>
<dbReference type="EMBL" id="JAABLM010000001">
    <property type="protein sequence ID" value="NBL63768.1"/>
    <property type="molecule type" value="Genomic_DNA"/>
</dbReference>
<organism evidence="2 3">
    <name type="scientific">Flavobacterium ichthyis</name>
    <dbReference type="NCBI Taxonomy" id="2698827"/>
    <lineage>
        <taxon>Bacteria</taxon>
        <taxon>Pseudomonadati</taxon>
        <taxon>Bacteroidota</taxon>
        <taxon>Flavobacteriia</taxon>
        <taxon>Flavobacteriales</taxon>
        <taxon>Flavobacteriaceae</taxon>
        <taxon>Flavobacterium</taxon>
    </lineage>
</organism>
<dbReference type="PANTHER" id="PTHR46825:SF9">
    <property type="entry name" value="BETA-LACTAMASE-RELATED DOMAIN-CONTAINING PROTEIN"/>
    <property type="match status" value="1"/>
</dbReference>
<dbReference type="InterPro" id="IPR050491">
    <property type="entry name" value="AmpC-like"/>
</dbReference>
<sequence>MKKLALFFVALSLNVFGQSNDKFGKIDSLLTFLSANNKFMGAVAIRENNNIVFEKNYGFADVEKKWKADKSSVYKIGSITKTFTATMIQQLIDEKKLTAETKLSKFYPTIENSENITIENLMNHSSGIFSITDFDDYPAFAKAPKTRQELMKKIKLGKSRFQPGEKAEYSNSNYIILGWIIEDLTKKSFEENLKNRITTPLKLQNTFVAKGKNTEVFSYQNDGKIWKIANKEDMSIPGGAGNIVSTPADLTLFAHGLFSGKLVKPESLQAMMEVEKGFGRGLMVMPFGERKFYGHNGGIENFTSTLGYYPKEKLAIALVQNGQSYPMNDIVVGILSIYYKMPYRFPNLTSVAVDVSVLKKYEGVYSDTNFPMKISIKEEDGVLICQATGQDSFPLNPLADNRFNFDTAGLELVFEGDFMTIIQGGMEMKLKRE</sequence>
<dbReference type="SUPFAM" id="SSF56601">
    <property type="entry name" value="beta-lactamase/transpeptidase-like"/>
    <property type="match status" value="1"/>
</dbReference>
<feature type="domain" description="Beta-lactamase-related" evidence="1">
    <location>
        <begin position="42"/>
        <end position="325"/>
    </location>
</feature>
<keyword evidence="3" id="KW-1185">Reference proteome</keyword>
<dbReference type="Proteomes" id="UP000798602">
    <property type="component" value="Unassembled WGS sequence"/>
</dbReference>
<reference evidence="3" key="1">
    <citation type="submission" date="2020-01" db="EMBL/GenBank/DDBJ databases">
        <title>Sphingomonas sp. strain CSW-10.</title>
        <authorList>
            <person name="Chen W.-M."/>
        </authorList>
    </citation>
    <scope>NUCLEOTIDE SEQUENCE [LARGE SCALE GENOMIC DNA]</scope>
    <source>
        <strain evidence="3">NST-5</strain>
    </source>
</reference>
<keyword evidence="2" id="KW-0378">Hydrolase</keyword>
<name>A0ABW9Z4K8_9FLAO</name>
<dbReference type="RefSeq" id="WP_166535597.1">
    <property type="nucleotide sequence ID" value="NZ_JAABLM010000001.1"/>
</dbReference>
<evidence type="ECO:0000313" key="2">
    <source>
        <dbReference type="EMBL" id="NBL63768.1"/>
    </source>
</evidence>
<protein>
    <submittedName>
        <fullName evidence="2">Serine hydrolase</fullName>
    </submittedName>
</protein>
<accession>A0ABW9Z4K8</accession>